<dbReference type="EMBL" id="JACDTY010000009">
    <property type="protein sequence ID" value="MBA1142324.1"/>
    <property type="molecule type" value="Genomic_DNA"/>
</dbReference>
<protein>
    <submittedName>
        <fullName evidence="2">Sugar kinase</fullName>
    </submittedName>
</protein>
<dbReference type="AlphaFoldDB" id="A0A838B9H9"/>
<feature type="domain" description="ATPase BadF/BadG/BcrA/BcrD type" evidence="1">
    <location>
        <begin position="5"/>
        <end position="258"/>
    </location>
</feature>
<evidence type="ECO:0000313" key="3">
    <source>
        <dbReference type="Proteomes" id="UP000558284"/>
    </source>
</evidence>
<dbReference type="GO" id="GO:0016301">
    <property type="term" value="F:kinase activity"/>
    <property type="evidence" value="ECO:0007669"/>
    <property type="project" value="UniProtKB-KW"/>
</dbReference>
<accession>A0A838B9H9</accession>
<dbReference type="InterPro" id="IPR052519">
    <property type="entry name" value="Euk-type_GlcNAc_Kinase"/>
</dbReference>
<organism evidence="2 3">
    <name type="scientific">Mesorhizobium neociceri</name>
    <dbReference type="NCBI Taxonomy" id="1307853"/>
    <lineage>
        <taxon>Bacteria</taxon>
        <taxon>Pseudomonadati</taxon>
        <taxon>Pseudomonadota</taxon>
        <taxon>Alphaproteobacteria</taxon>
        <taxon>Hyphomicrobiales</taxon>
        <taxon>Phyllobacteriaceae</taxon>
        <taxon>Mesorhizobium</taxon>
    </lineage>
</organism>
<dbReference type="InterPro" id="IPR002731">
    <property type="entry name" value="ATPase_BadF"/>
</dbReference>
<sequence length="301" mass="31581">MLVPIGIDVGGTKTHMRVSPRSSQARDLILPSADWRPAGSSHSVKGLADLLIHFLDGDLPSAIVIGAHGCDDDLECSQFRAQFEAFFDCPIMVVNDAELFGPAMGFHNCIGVVAGTGSIAVSRDGLGRMQVAGGWGWIIGDEGSAPGLVREAAKAARLHIDRGGSCAEPLVAILCSAFQLDRPTHLGTALAEEGSAADLGRHAPRVFEAAEAGSTLARRVIDEGAAALAQLVRHLNLSGVGVENVVAGGAVILGQRLLATAFLREMRARFDENISVRFLDRAPVEGACHIAEKLSFTCTGK</sequence>
<evidence type="ECO:0000259" key="1">
    <source>
        <dbReference type="Pfam" id="PF01869"/>
    </source>
</evidence>
<dbReference type="SUPFAM" id="SSF53067">
    <property type="entry name" value="Actin-like ATPase domain"/>
    <property type="match status" value="2"/>
</dbReference>
<dbReference type="InterPro" id="IPR043129">
    <property type="entry name" value="ATPase_NBD"/>
</dbReference>
<comment type="caution">
    <text evidence="2">The sequence shown here is derived from an EMBL/GenBank/DDBJ whole genome shotgun (WGS) entry which is preliminary data.</text>
</comment>
<proteinExistence type="predicted"/>
<dbReference type="Gene3D" id="3.30.420.40">
    <property type="match status" value="2"/>
</dbReference>
<keyword evidence="2" id="KW-0418">Kinase</keyword>
<dbReference type="Proteomes" id="UP000558284">
    <property type="component" value="Unassembled WGS sequence"/>
</dbReference>
<keyword evidence="2" id="KW-0808">Transferase</keyword>
<gene>
    <name evidence="2" type="ORF">H0241_18905</name>
</gene>
<dbReference type="RefSeq" id="WP_181059162.1">
    <property type="nucleotide sequence ID" value="NZ_JACDTY010000009.1"/>
</dbReference>
<dbReference type="PANTHER" id="PTHR43190">
    <property type="entry name" value="N-ACETYL-D-GLUCOSAMINE KINASE"/>
    <property type="match status" value="1"/>
</dbReference>
<keyword evidence="3" id="KW-1185">Reference proteome</keyword>
<dbReference type="PANTHER" id="PTHR43190:SF3">
    <property type="entry name" value="N-ACETYL-D-GLUCOSAMINE KINASE"/>
    <property type="match status" value="1"/>
</dbReference>
<name>A0A838B9H9_9HYPH</name>
<evidence type="ECO:0000313" key="2">
    <source>
        <dbReference type="EMBL" id="MBA1142324.1"/>
    </source>
</evidence>
<dbReference type="Pfam" id="PF01869">
    <property type="entry name" value="BcrAD_BadFG"/>
    <property type="match status" value="1"/>
</dbReference>
<reference evidence="2 3" key="1">
    <citation type="submission" date="2020-07" db="EMBL/GenBank/DDBJ databases">
        <title>Definition of the novel symbiovar canariense within Mesorhizobium novociceri, a new species of genus Mesorhizobium nodulating Cicer canariense in the Caldera de Taburiente National Park (La Palma, Canary Islands).</title>
        <authorList>
            <person name="Leon-Barrios M."/>
            <person name="Perez-Yepez J."/>
            <person name="Flores-Felix J.D."/>
            <person name="Ramirez-Baena M.H."/>
            <person name="Pulido-Suarez L."/>
            <person name="Igual J.M."/>
            <person name="Velazquez E."/>
            <person name="Peix A."/>
        </authorList>
    </citation>
    <scope>NUCLEOTIDE SEQUENCE [LARGE SCALE GENOMIC DNA]</scope>
    <source>
        <strain evidence="2 3">CCANP35</strain>
    </source>
</reference>